<keyword evidence="1" id="KW-0812">Transmembrane</keyword>
<evidence type="ECO:0008006" key="5">
    <source>
        <dbReference type="Google" id="ProtNLM"/>
    </source>
</evidence>
<keyword evidence="1" id="KW-0472">Membrane</keyword>
<evidence type="ECO:0000313" key="4">
    <source>
        <dbReference type="Proteomes" id="UP000827092"/>
    </source>
</evidence>
<gene>
    <name evidence="3" type="ORF">JTE90_006224</name>
</gene>
<feature type="signal peptide" evidence="2">
    <location>
        <begin position="1"/>
        <end position="18"/>
    </location>
</feature>
<dbReference type="Proteomes" id="UP000827092">
    <property type="component" value="Unassembled WGS sequence"/>
</dbReference>
<feature type="transmembrane region" description="Helical" evidence="1">
    <location>
        <begin position="257"/>
        <end position="280"/>
    </location>
</feature>
<keyword evidence="2" id="KW-0732">Signal</keyword>
<comment type="caution">
    <text evidence="3">The sequence shown here is derived from an EMBL/GenBank/DDBJ whole genome shotgun (WGS) entry which is preliminary data.</text>
</comment>
<reference evidence="3 4" key="1">
    <citation type="journal article" date="2022" name="Nat. Ecol. Evol.">
        <title>A masculinizing supergene underlies an exaggerated male reproductive morph in a spider.</title>
        <authorList>
            <person name="Hendrickx F."/>
            <person name="De Corte Z."/>
            <person name="Sonet G."/>
            <person name="Van Belleghem S.M."/>
            <person name="Kostlbacher S."/>
            <person name="Vangestel C."/>
        </authorList>
    </citation>
    <scope>NUCLEOTIDE SEQUENCE [LARGE SCALE GENOMIC DNA]</scope>
    <source>
        <strain evidence="3">W744_W776</strain>
    </source>
</reference>
<evidence type="ECO:0000256" key="1">
    <source>
        <dbReference type="SAM" id="Phobius"/>
    </source>
</evidence>
<name>A0AAV6VTJ6_9ARAC</name>
<organism evidence="3 4">
    <name type="scientific">Oedothorax gibbosus</name>
    <dbReference type="NCBI Taxonomy" id="931172"/>
    <lineage>
        <taxon>Eukaryota</taxon>
        <taxon>Metazoa</taxon>
        <taxon>Ecdysozoa</taxon>
        <taxon>Arthropoda</taxon>
        <taxon>Chelicerata</taxon>
        <taxon>Arachnida</taxon>
        <taxon>Araneae</taxon>
        <taxon>Araneomorphae</taxon>
        <taxon>Entelegynae</taxon>
        <taxon>Araneoidea</taxon>
        <taxon>Linyphiidae</taxon>
        <taxon>Erigoninae</taxon>
        <taxon>Oedothorax</taxon>
    </lineage>
</organism>
<dbReference type="AlphaFoldDB" id="A0AAV6VTJ6"/>
<accession>A0AAV6VTJ6</accession>
<dbReference type="EMBL" id="JAFNEN010000022">
    <property type="protein sequence ID" value="KAG8199980.1"/>
    <property type="molecule type" value="Genomic_DNA"/>
</dbReference>
<evidence type="ECO:0000313" key="3">
    <source>
        <dbReference type="EMBL" id="KAG8199980.1"/>
    </source>
</evidence>
<sequence length="315" mass="35017">MCSLMFGILLSLIPSIFPDESFNCTPWLDLEKKLKSHSVQVNCIQYSSCLGIACEFREYGQEIHSSILVNNCENPQNLELGIDAPKLKVNHWQKKFYQGDSFSVTDNFGGDFEMKKVNNTFILGLTLQFHADKSHVKTIMELFPSVKPEIKYPFFENISIPIPPCEGNANSVKEHDVNNISTTTLTSVKSPLIVPLGSIFPDSNCTIANNSCPENEFCQQLNASAPAGICICLSGFVWGKSGQCIITPSVVPSTKSLLLTAILVPIAVILALIALVYATIRFRVCQKMRRRLRVQVYEHVNLADDVDDEQLNPVV</sequence>
<evidence type="ECO:0000256" key="2">
    <source>
        <dbReference type="SAM" id="SignalP"/>
    </source>
</evidence>
<keyword evidence="1" id="KW-1133">Transmembrane helix</keyword>
<protein>
    <recommendedName>
        <fullName evidence="5">EGF-like domain-containing protein</fullName>
    </recommendedName>
</protein>
<feature type="chain" id="PRO_5043507387" description="EGF-like domain-containing protein" evidence="2">
    <location>
        <begin position="19"/>
        <end position="315"/>
    </location>
</feature>
<keyword evidence="4" id="KW-1185">Reference proteome</keyword>
<proteinExistence type="predicted"/>